<evidence type="ECO:0000313" key="2">
    <source>
        <dbReference type="Proteomes" id="UP000308600"/>
    </source>
</evidence>
<evidence type="ECO:0000313" key="1">
    <source>
        <dbReference type="EMBL" id="TFK62163.1"/>
    </source>
</evidence>
<sequence length="1123" mass="123338">MVIKLALIVSSLLAVTHGQQSGMVIAESHPRLNWSKCTTTGGCITQSTGSIVLDAKWRWAHAANGYTDCYTAGTDSWNTALCPDGDTCAKNCAVDGANYPTTYGITTNGTSITLNFITSSSSTNVGSRVFLLASNTRYQIFQLLNQEFTFDVDASMLPCGVNGALSFSQMDSDGGMARNANNRAGAKFGTGYCDSQCPRDLKFIDGLLLNLLSKTSQTTRFVAYSQQPVNSEKGSEDEEEMVLGGNDLRDDLENALSQFTFDGTFAVANTFPQAPNPYIMIEGIGGIGLPLSERDAKCIIAASAQAPFSHGAETGIDTNVRNTWEIEPHRISFQGSFWTTFIDQTVVPHVWKALGIALALTPPRCELYKLLLYETGSHFLPHQDTVKSEGMFATVVVILPSTVTGGQVRVQHATEEKIIDMSENSTFQTSVLAWYTDVTHSVEPITSGYRLALSYNLIHTSPNVPAPSLPSTHVALVGLDHTLRQWSQNKYRKEDGEEHSMVASLLQHQYSEADLCRGVDALKGQDAHKLANVRPVFERLGFLAYMANLEFNIKRGKWDDSSDSDVGGNQWSMLEETDRHLRIKNMFSLDGQAVGLAAFDINDSCLVPKNPFEDTDPDKQEYEGYMGNGAGPLDYFWYHRTVLVLIPKEKGHNFMFSAYGLGYALPTLCTADPANPAPDMRQLAAKAISRLQPSSKELGGMAQITLDWKDLTMWQDVCKSSHYLIGLVGVARYVKAVENLRPISIRSQLPLEDAAGRAWCGDQKLNAISCLVSIAAADVPSLIEIMKETGVQKYSSAAATVDLHPPIWIAFITALRDAAKESCTQVEETNAATDIAWTNAIGTSLSTAVGHWVQDKVTHQASQPIYGSRYSALTERDQLAQTSAAMVDLCLSVGLNPYCQPVFDALIKSSGYTANKCKTLNNPLLAVLRRTLEKYQVPISAPPFSDFLRAAHWVVSAGSSWVQGTIDTPNAKISHIVTYQTLHQGNPHSLSIRKRPEILEGYQWTTRQTKAKAFIASIGDETLIREIMGEVPFKRSDEQLSKPDVGDSVDVSVIAGRSHVEQLLPVDQEIVPATRRTGTKRKKSTFSSVTTLVQTIKNLKKLQIHNRVRETRESILPYSERLF</sequence>
<proteinExistence type="predicted"/>
<name>A0ACD3A8I4_9AGAR</name>
<organism evidence="1 2">
    <name type="scientific">Pluteus cervinus</name>
    <dbReference type="NCBI Taxonomy" id="181527"/>
    <lineage>
        <taxon>Eukaryota</taxon>
        <taxon>Fungi</taxon>
        <taxon>Dikarya</taxon>
        <taxon>Basidiomycota</taxon>
        <taxon>Agaricomycotina</taxon>
        <taxon>Agaricomycetes</taxon>
        <taxon>Agaricomycetidae</taxon>
        <taxon>Agaricales</taxon>
        <taxon>Pluteineae</taxon>
        <taxon>Pluteaceae</taxon>
        <taxon>Pluteus</taxon>
    </lineage>
</organism>
<dbReference type="Proteomes" id="UP000308600">
    <property type="component" value="Unassembled WGS sequence"/>
</dbReference>
<protein>
    <submittedName>
        <fullName evidence="1">Uncharacterized protein</fullName>
    </submittedName>
</protein>
<gene>
    <name evidence="1" type="ORF">BDN72DRAFT_903463</name>
</gene>
<reference evidence="1 2" key="1">
    <citation type="journal article" date="2019" name="Nat. Ecol. Evol.">
        <title>Megaphylogeny resolves global patterns of mushroom evolution.</title>
        <authorList>
            <person name="Varga T."/>
            <person name="Krizsan K."/>
            <person name="Foldi C."/>
            <person name="Dima B."/>
            <person name="Sanchez-Garcia M."/>
            <person name="Sanchez-Ramirez S."/>
            <person name="Szollosi G.J."/>
            <person name="Szarkandi J.G."/>
            <person name="Papp V."/>
            <person name="Albert L."/>
            <person name="Andreopoulos W."/>
            <person name="Angelini C."/>
            <person name="Antonin V."/>
            <person name="Barry K.W."/>
            <person name="Bougher N.L."/>
            <person name="Buchanan P."/>
            <person name="Buyck B."/>
            <person name="Bense V."/>
            <person name="Catcheside P."/>
            <person name="Chovatia M."/>
            <person name="Cooper J."/>
            <person name="Damon W."/>
            <person name="Desjardin D."/>
            <person name="Finy P."/>
            <person name="Geml J."/>
            <person name="Haridas S."/>
            <person name="Hughes K."/>
            <person name="Justo A."/>
            <person name="Karasinski D."/>
            <person name="Kautmanova I."/>
            <person name="Kiss B."/>
            <person name="Kocsube S."/>
            <person name="Kotiranta H."/>
            <person name="LaButti K.M."/>
            <person name="Lechner B.E."/>
            <person name="Liimatainen K."/>
            <person name="Lipzen A."/>
            <person name="Lukacs Z."/>
            <person name="Mihaltcheva S."/>
            <person name="Morgado L.N."/>
            <person name="Niskanen T."/>
            <person name="Noordeloos M.E."/>
            <person name="Ohm R.A."/>
            <person name="Ortiz-Santana B."/>
            <person name="Ovrebo C."/>
            <person name="Racz N."/>
            <person name="Riley R."/>
            <person name="Savchenko A."/>
            <person name="Shiryaev A."/>
            <person name="Soop K."/>
            <person name="Spirin V."/>
            <person name="Szebenyi C."/>
            <person name="Tomsovsky M."/>
            <person name="Tulloss R.E."/>
            <person name="Uehling J."/>
            <person name="Grigoriev I.V."/>
            <person name="Vagvolgyi C."/>
            <person name="Papp T."/>
            <person name="Martin F.M."/>
            <person name="Miettinen O."/>
            <person name="Hibbett D.S."/>
            <person name="Nagy L.G."/>
        </authorList>
    </citation>
    <scope>NUCLEOTIDE SEQUENCE [LARGE SCALE GENOMIC DNA]</scope>
    <source>
        <strain evidence="1 2">NL-1719</strain>
    </source>
</reference>
<keyword evidence="2" id="KW-1185">Reference proteome</keyword>
<accession>A0ACD3A8I4</accession>
<dbReference type="EMBL" id="ML208601">
    <property type="protein sequence ID" value="TFK62163.1"/>
    <property type="molecule type" value="Genomic_DNA"/>
</dbReference>